<dbReference type="EMBL" id="JAERQM010000008">
    <property type="protein sequence ID" value="MBU8546638.1"/>
    <property type="molecule type" value="Genomic_DNA"/>
</dbReference>
<dbReference type="RefSeq" id="WP_216878654.1">
    <property type="nucleotide sequence ID" value="NZ_JAERQM010000008.1"/>
</dbReference>
<keyword evidence="4" id="KW-0503">Monooxygenase</keyword>
<dbReference type="InterPro" id="IPR051260">
    <property type="entry name" value="Diverse_substr_monoxygenases"/>
</dbReference>
<dbReference type="Pfam" id="PF00296">
    <property type="entry name" value="Bac_luciferase"/>
    <property type="match status" value="1"/>
</dbReference>
<reference evidence="6 7" key="1">
    <citation type="submission" date="2021-01" db="EMBL/GenBank/DDBJ databases">
        <title>Roseomonas sp. nov, a bacterium isolated from an oil production mixture in Yumen Oilfield.</title>
        <authorList>
            <person name="Wu D."/>
        </authorList>
    </citation>
    <scope>NUCLEOTIDE SEQUENCE [LARGE SCALE GENOMIC DNA]</scope>
    <source>
        <strain evidence="6 7">ROY-5-3</strain>
    </source>
</reference>
<organism evidence="6 7">
    <name type="scientific">Falsiroseomonas oleicola</name>
    <dbReference type="NCBI Taxonomy" id="2801474"/>
    <lineage>
        <taxon>Bacteria</taxon>
        <taxon>Pseudomonadati</taxon>
        <taxon>Pseudomonadota</taxon>
        <taxon>Alphaproteobacteria</taxon>
        <taxon>Acetobacterales</taxon>
        <taxon>Roseomonadaceae</taxon>
        <taxon>Falsiroseomonas</taxon>
    </lineage>
</organism>
<keyword evidence="3" id="KW-0560">Oxidoreductase</keyword>
<dbReference type="NCBIfam" id="TIGR03860">
    <property type="entry name" value="FMN_nitrolo"/>
    <property type="match status" value="1"/>
</dbReference>
<protein>
    <submittedName>
        <fullName evidence="6">LLM class flavin-dependent oxidoreductase</fullName>
    </submittedName>
</protein>
<keyword evidence="2" id="KW-0288">FMN</keyword>
<dbReference type="InterPro" id="IPR016215">
    <property type="entry name" value="NTA_MOA"/>
</dbReference>
<dbReference type="PANTHER" id="PTHR30011">
    <property type="entry name" value="ALKANESULFONATE MONOOXYGENASE-RELATED"/>
    <property type="match status" value="1"/>
</dbReference>
<feature type="domain" description="Luciferase-like" evidence="5">
    <location>
        <begin position="18"/>
        <end position="387"/>
    </location>
</feature>
<evidence type="ECO:0000256" key="2">
    <source>
        <dbReference type="ARBA" id="ARBA00022643"/>
    </source>
</evidence>
<sequence length="446" mass="49179">MMHLAAFLFTPGSHSAGWRHPDAVPECDMEFSEYVRIAQVAERGKFDTIFFQDTVAVNGSGALDGVSRYRPSQGRTAYLEPTTLLAALAVVTQRIGLVATATTTYNEPYNIARRFASIDHISNGRAGWNLVTSQIEDEAGNFGADHHMLHAERYERAEEFYDVVAALWDSFGEGALIRDKASGNYIDPSKIHFQDHVGKHFKVRGPLNMARCPQGRPVVTQAGSSGPGMELAARTADLVFTAQSDLGEAQAFYKDLKARARKHGRDPSHVKIMPGLMTIVGATEAEAQAKYRDLQGLLSDENSMRLLARLCGDLDIFALPPDSPLPPLPLSNAAQARQRHLMDKAARENLSIIQTARYLGTSLGHHLLVGTPQRIVDTMEQWVTSGACDGFTLLSPHYPRPLEQFVDLVVPELQRRGLFRTDYAGHTLRDHLGVPVPPNRYEIANA</sequence>
<comment type="caution">
    <text evidence="6">The sequence shown here is derived from an EMBL/GenBank/DDBJ whole genome shotgun (WGS) entry which is preliminary data.</text>
</comment>
<evidence type="ECO:0000256" key="4">
    <source>
        <dbReference type="ARBA" id="ARBA00023033"/>
    </source>
</evidence>
<evidence type="ECO:0000256" key="1">
    <source>
        <dbReference type="ARBA" id="ARBA00022630"/>
    </source>
</evidence>
<dbReference type="CDD" id="cd01095">
    <property type="entry name" value="Nitrilotriacetate_monoxgenase"/>
    <property type="match status" value="1"/>
</dbReference>
<proteinExistence type="predicted"/>
<evidence type="ECO:0000313" key="7">
    <source>
        <dbReference type="Proteomes" id="UP000689967"/>
    </source>
</evidence>
<name>A0ABS6HG13_9PROT</name>
<dbReference type="PIRSF" id="PIRSF000337">
    <property type="entry name" value="NTA_MOA"/>
    <property type="match status" value="1"/>
</dbReference>
<dbReference type="PANTHER" id="PTHR30011:SF16">
    <property type="entry name" value="C2H2 FINGER DOMAIN TRANSCRIPTION FACTOR (EUROFUNG)-RELATED"/>
    <property type="match status" value="1"/>
</dbReference>
<keyword evidence="1" id="KW-0285">Flavoprotein</keyword>
<evidence type="ECO:0000313" key="6">
    <source>
        <dbReference type="EMBL" id="MBU8546638.1"/>
    </source>
</evidence>
<keyword evidence="7" id="KW-1185">Reference proteome</keyword>
<dbReference type="InterPro" id="IPR011251">
    <property type="entry name" value="Luciferase-like_dom"/>
</dbReference>
<evidence type="ECO:0000259" key="5">
    <source>
        <dbReference type="Pfam" id="PF00296"/>
    </source>
</evidence>
<accession>A0ABS6HG13</accession>
<evidence type="ECO:0000256" key="3">
    <source>
        <dbReference type="ARBA" id="ARBA00023002"/>
    </source>
</evidence>
<gene>
    <name evidence="6" type="ORF">JJQ90_23160</name>
</gene>
<dbReference type="Proteomes" id="UP000689967">
    <property type="component" value="Unassembled WGS sequence"/>
</dbReference>